<dbReference type="AlphaFoldDB" id="A0A835Z5A1"/>
<dbReference type="Gene3D" id="1.25.40.10">
    <property type="entry name" value="Tetratricopeptide repeat domain"/>
    <property type="match status" value="1"/>
</dbReference>
<comment type="caution">
    <text evidence="2">The sequence shown here is derived from an EMBL/GenBank/DDBJ whole genome shotgun (WGS) entry which is preliminary data.</text>
</comment>
<dbReference type="Proteomes" id="UP000664859">
    <property type="component" value="Unassembled WGS sequence"/>
</dbReference>
<evidence type="ECO:0000313" key="2">
    <source>
        <dbReference type="EMBL" id="KAG5185285.1"/>
    </source>
</evidence>
<name>A0A835Z5A1_9STRA</name>
<evidence type="ECO:0000256" key="1">
    <source>
        <dbReference type="SAM" id="MobiDB-lite"/>
    </source>
</evidence>
<evidence type="ECO:0000313" key="3">
    <source>
        <dbReference type="Proteomes" id="UP000664859"/>
    </source>
</evidence>
<keyword evidence="3" id="KW-1185">Reference proteome</keyword>
<accession>A0A835Z5A1</accession>
<gene>
    <name evidence="2" type="ORF">JKP88DRAFT_276695</name>
</gene>
<feature type="region of interest" description="Disordered" evidence="1">
    <location>
        <begin position="272"/>
        <end position="291"/>
    </location>
</feature>
<sequence>MSNFPLTDVEDSDSIAAMVSSMASCAVDAFLQSEFRDCRRFAVLAATLDACSALGVARLRAILASEGSSVTLSQQPASKAFLAHLRLCGSDPAGVRRALQMHIGDACTCLGPAPPGTGDEAEALAPGSRYIMLKEAAALRFSANDLAGALRGYGEALRVMRGMGSSMTEITPQQRDACALEVSKVRANMSLIELRRGNADAALERAASASARAARRGAAHAALRRHAEANTAYAAAADLAPTPRDAAECRRLEAAQLQLARDAEASQDSCAQLQQQQLQAPPGQHGAARGAAAAGSAGVRAAGAAAAAAKLTSVGHVLRALEAATHDAAMALAEYLHPVDLAHLERTCRFFGARPLLRRMRIRRAVQCRGVRSLCQCAAPAATPAAAAALAAAAAGVDAAVRAYCAAATDADACAALAALAAALAALVDAQSLAAEPREVRWGLIRVVHVDTPHAERCAFWRACAAEAALQEAQSFIGAFIGDVLAVKFLLREPTAALGALTRSMHDITDEVSIMQHAFVSACEAGTLGTRSQAVFESFLQRLVRHDVMSDVATALRRVLEPRAAAAAEFIDTALHMLHMLFNMCGQPCFRNTATGAAVTRHVHAFATLHAALPPRLPAARAPSAISAQQSTEIAAQLPAPATLGAVRAHFAWGADAAEVRAALEADPRLLRVWRETLQPMGAWLAQNRWGYLAALKVLAALNTARDARSDGVTANDRTLAAYLLVRGEEWGGGRARSVEGLSELFAGYYAMVRNYSYVLPQLDAWTQLLRRQHH</sequence>
<protein>
    <submittedName>
        <fullName evidence="2">Uncharacterized protein</fullName>
    </submittedName>
</protein>
<dbReference type="EMBL" id="JAFCMP010000135">
    <property type="protein sequence ID" value="KAG5185285.1"/>
    <property type="molecule type" value="Genomic_DNA"/>
</dbReference>
<organism evidence="2 3">
    <name type="scientific">Tribonema minus</name>
    <dbReference type="NCBI Taxonomy" id="303371"/>
    <lineage>
        <taxon>Eukaryota</taxon>
        <taxon>Sar</taxon>
        <taxon>Stramenopiles</taxon>
        <taxon>Ochrophyta</taxon>
        <taxon>PX clade</taxon>
        <taxon>Xanthophyceae</taxon>
        <taxon>Tribonematales</taxon>
        <taxon>Tribonemataceae</taxon>
        <taxon>Tribonema</taxon>
    </lineage>
</organism>
<proteinExistence type="predicted"/>
<reference evidence="2" key="1">
    <citation type="submission" date="2021-02" db="EMBL/GenBank/DDBJ databases">
        <title>First Annotated Genome of the Yellow-green Alga Tribonema minus.</title>
        <authorList>
            <person name="Mahan K.M."/>
        </authorList>
    </citation>
    <scope>NUCLEOTIDE SEQUENCE</scope>
    <source>
        <strain evidence="2">UTEX B ZZ1240</strain>
    </source>
</reference>
<dbReference type="InterPro" id="IPR011990">
    <property type="entry name" value="TPR-like_helical_dom_sf"/>
</dbReference>